<dbReference type="CDD" id="cd06223">
    <property type="entry name" value="PRTases_typeI"/>
    <property type="match status" value="1"/>
</dbReference>
<name>A0A9K3LXD0_9STRA</name>
<feature type="domain" description="Glutamine amidotransferase type-2" evidence="7">
    <location>
        <begin position="2"/>
        <end position="278"/>
    </location>
</feature>
<dbReference type="InterPro" id="IPR017932">
    <property type="entry name" value="GATase_2_dom"/>
</dbReference>
<gene>
    <name evidence="8" type="ORF">IV203_027595</name>
</gene>
<dbReference type="GO" id="GO:0009113">
    <property type="term" value="P:purine nucleobase biosynthetic process"/>
    <property type="evidence" value="ECO:0007669"/>
    <property type="project" value="InterPro"/>
</dbReference>
<evidence type="ECO:0000256" key="5">
    <source>
        <dbReference type="ARBA" id="ARBA00022755"/>
    </source>
</evidence>
<keyword evidence="5" id="KW-0658">Purine biosynthesis</keyword>
<reference evidence="8" key="2">
    <citation type="submission" date="2021-04" db="EMBL/GenBank/DDBJ databases">
        <authorList>
            <person name="Podell S."/>
        </authorList>
    </citation>
    <scope>NUCLEOTIDE SEQUENCE</scope>
    <source>
        <strain evidence="8">Hildebrandi</strain>
    </source>
</reference>
<dbReference type="GO" id="GO:0006164">
    <property type="term" value="P:purine nucleotide biosynthetic process"/>
    <property type="evidence" value="ECO:0007669"/>
    <property type="project" value="UniProtKB-KW"/>
</dbReference>
<dbReference type="Proteomes" id="UP000693970">
    <property type="component" value="Unassembled WGS sequence"/>
</dbReference>
<keyword evidence="4" id="KW-0808">Transferase</keyword>
<dbReference type="EC" id="2.4.2.14" evidence="3"/>
<keyword evidence="9" id="KW-1185">Reference proteome</keyword>
<dbReference type="HAMAP" id="MF_01931">
    <property type="entry name" value="PurF"/>
    <property type="match status" value="1"/>
</dbReference>
<evidence type="ECO:0000256" key="3">
    <source>
        <dbReference type="ARBA" id="ARBA00011941"/>
    </source>
</evidence>
<evidence type="ECO:0000256" key="2">
    <source>
        <dbReference type="ARBA" id="ARBA00010138"/>
    </source>
</evidence>
<accession>A0A9K3LXD0</accession>
<dbReference type="CDD" id="cd00715">
    <property type="entry name" value="GPATase_N"/>
    <property type="match status" value="1"/>
</dbReference>
<dbReference type="PROSITE" id="PS51278">
    <property type="entry name" value="GATASE_TYPE_2"/>
    <property type="match status" value="1"/>
</dbReference>
<evidence type="ECO:0000259" key="7">
    <source>
        <dbReference type="PROSITE" id="PS51278"/>
    </source>
</evidence>
<dbReference type="Pfam" id="PF13522">
    <property type="entry name" value="GATase_6"/>
    <property type="match status" value="1"/>
</dbReference>
<dbReference type="OrthoDB" id="191723at2759"/>
<dbReference type="InterPro" id="IPR005854">
    <property type="entry name" value="PurF"/>
</dbReference>
<evidence type="ECO:0000256" key="6">
    <source>
        <dbReference type="ARBA" id="ARBA00022962"/>
    </source>
</evidence>
<dbReference type="InterPro" id="IPR035584">
    <property type="entry name" value="PurF_N"/>
</dbReference>
<dbReference type="InterPro" id="IPR000836">
    <property type="entry name" value="PRTase_dom"/>
</dbReference>
<dbReference type="AlphaFoldDB" id="A0A9K3LXD0"/>
<evidence type="ECO:0000256" key="4">
    <source>
        <dbReference type="ARBA" id="ARBA00022679"/>
    </source>
</evidence>
<evidence type="ECO:0000313" key="9">
    <source>
        <dbReference type="Proteomes" id="UP000693970"/>
    </source>
</evidence>
<sequence length="596" mass="66376">MCGIIGLLLANKEQHVNQLLFDGLTVLQHRGQDAAGMVTIDKQDRLRLRKDNGLVRDVFQQQHMLELQGPMGIGHVRYPTAGSSSHEEAQPFLTNYPLGIGVAHNGNLTNTDELQSSLKYSNFRHVNTDSDSEVLLNVFAESLTNELLEAKSSKNSTKPFRMQDVVFAAMEKVMTSCEGGYAGCYLINGFGLVGFRDPNGIRPLVFGVRKSGGGQLGDVVEKATGASNSTNLPDSPRSIPAEDELDYCIASESVAIDTLGFKLVRDVRAGEAIFIDLEGNCHSKMVHANPKHTPCIFEYVYFARPDSIMDGVSVYEARLNMGEKLAEKILRQFGENHNVDVVIPVPDTSRTSALQTAYRLNVPFREGFMKNRYIGRTFIMPGQEKRKKSVRLKLNTIRREFEGKNVLLVDDSIVRGTTAGEIVQMARDAGAKNVYFSSAAPPIRYPNIYGIDLPSQKELIAFERNEKEIAAKIGCEWVVYQDQADLEESVNMAIPQHMEKFEGFDCSTFDGLYVTGQRMGDEYFTKLHSLRNDNAKSTRNFVSSPSILGGADSPTMPKQTLDKLVVDDRKLSKSPQEELDHAMRVLEKRRITLPSF</sequence>
<evidence type="ECO:0000256" key="1">
    <source>
        <dbReference type="ARBA" id="ARBA00005209"/>
    </source>
</evidence>
<reference evidence="8" key="1">
    <citation type="journal article" date="2021" name="Sci. Rep.">
        <title>Diploid genomic architecture of Nitzschia inconspicua, an elite biomass production diatom.</title>
        <authorList>
            <person name="Oliver A."/>
            <person name="Podell S."/>
            <person name="Pinowska A."/>
            <person name="Traller J.C."/>
            <person name="Smith S.R."/>
            <person name="McClure R."/>
            <person name="Beliaev A."/>
            <person name="Bohutskyi P."/>
            <person name="Hill E.A."/>
            <person name="Rabines A."/>
            <person name="Zheng H."/>
            <person name="Allen L.Z."/>
            <person name="Kuo A."/>
            <person name="Grigoriev I.V."/>
            <person name="Allen A.E."/>
            <person name="Hazlebeck D."/>
            <person name="Allen E.E."/>
        </authorList>
    </citation>
    <scope>NUCLEOTIDE SEQUENCE</scope>
    <source>
        <strain evidence="8">Hildebrandi</strain>
    </source>
</reference>
<evidence type="ECO:0000313" key="8">
    <source>
        <dbReference type="EMBL" id="KAG7369849.1"/>
    </source>
</evidence>
<proteinExistence type="inferred from homology"/>
<comment type="similarity">
    <text evidence="2">In the C-terminal section; belongs to the purine/pyrimidine phosphoribosyltransferase family.</text>
</comment>
<comment type="caution">
    <text evidence="8">The sequence shown here is derived from an EMBL/GenBank/DDBJ whole genome shotgun (WGS) entry which is preliminary data.</text>
</comment>
<dbReference type="Pfam" id="PF00156">
    <property type="entry name" value="Pribosyltran"/>
    <property type="match status" value="1"/>
</dbReference>
<dbReference type="GO" id="GO:0004044">
    <property type="term" value="F:amidophosphoribosyltransferase activity"/>
    <property type="evidence" value="ECO:0007669"/>
    <property type="project" value="UniProtKB-EC"/>
</dbReference>
<protein>
    <recommendedName>
        <fullName evidence="3">amidophosphoribosyltransferase</fullName>
        <ecNumber evidence="3">2.4.2.14</ecNumber>
    </recommendedName>
</protein>
<comment type="pathway">
    <text evidence="1">Purine metabolism; IMP biosynthesis via de novo pathway; N(1)-(5-phospho-D-ribosyl)glycinamide from 5-phospho-alpha-D-ribose 1-diphosphate: step 1/2.</text>
</comment>
<keyword evidence="6" id="KW-0315">Glutamine amidotransferase</keyword>
<dbReference type="PANTHER" id="PTHR11907">
    <property type="entry name" value="AMIDOPHOSPHORIBOSYLTRANSFERASE"/>
    <property type="match status" value="1"/>
</dbReference>
<organism evidence="8 9">
    <name type="scientific">Nitzschia inconspicua</name>
    <dbReference type="NCBI Taxonomy" id="303405"/>
    <lineage>
        <taxon>Eukaryota</taxon>
        <taxon>Sar</taxon>
        <taxon>Stramenopiles</taxon>
        <taxon>Ochrophyta</taxon>
        <taxon>Bacillariophyta</taxon>
        <taxon>Bacillariophyceae</taxon>
        <taxon>Bacillariophycidae</taxon>
        <taxon>Bacillariales</taxon>
        <taxon>Bacillariaceae</taxon>
        <taxon>Nitzschia</taxon>
    </lineage>
</organism>
<dbReference type="EMBL" id="JAGRRH010000005">
    <property type="protein sequence ID" value="KAG7369849.1"/>
    <property type="molecule type" value="Genomic_DNA"/>
</dbReference>